<dbReference type="Proteomes" id="UP001142610">
    <property type="component" value="Unassembled WGS sequence"/>
</dbReference>
<reference evidence="1" key="1">
    <citation type="submission" date="2022-07" db="EMBL/GenBank/DDBJ databases">
        <title>Parvularcula maris sp. nov., an algicidal bacterium isolated from seawater.</title>
        <authorList>
            <person name="Li F."/>
        </authorList>
    </citation>
    <scope>NUCLEOTIDE SEQUENCE</scope>
    <source>
        <strain evidence="1">BGMRC 0090</strain>
    </source>
</reference>
<dbReference type="InterPro" id="IPR006837">
    <property type="entry name" value="Divergent_DAC"/>
</dbReference>
<protein>
    <submittedName>
        <fullName evidence="1">Divergent polysaccharide deacetylase family protein</fullName>
    </submittedName>
</protein>
<name>A0A9X2L8M1_9PROT</name>
<dbReference type="Gene3D" id="3.20.20.370">
    <property type="entry name" value="Glycoside hydrolase/deacetylase"/>
    <property type="match status" value="1"/>
</dbReference>
<dbReference type="Pfam" id="PF04748">
    <property type="entry name" value="Polysacc_deac_2"/>
    <property type="match status" value="1"/>
</dbReference>
<dbReference type="SUPFAM" id="SSF88713">
    <property type="entry name" value="Glycoside hydrolase/deacetylase"/>
    <property type="match status" value="1"/>
</dbReference>
<proteinExistence type="predicted"/>
<dbReference type="EMBL" id="JANIBC010000001">
    <property type="protein sequence ID" value="MCQ8184207.1"/>
    <property type="molecule type" value="Genomic_DNA"/>
</dbReference>
<organism evidence="1 2">
    <name type="scientific">Parvularcula maris</name>
    <dbReference type="NCBI Taxonomy" id="2965077"/>
    <lineage>
        <taxon>Bacteria</taxon>
        <taxon>Pseudomonadati</taxon>
        <taxon>Pseudomonadota</taxon>
        <taxon>Alphaproteobacteria</taxon>
        <taxon>Parvularculales</taxon>
        <taxon>Parvularculaceae</taxon>
        <taxon>Parvularcula</taxon>
    </lineage>
</organism>
<dbReference type="RefSeq" id="WP_256618012.1">
    <property type="nucleotide sequence ID" value="NZ_JANIBC010000001.1"/>
</dbReference>
<dbReference type="PANTHER" id="PTHR30105">
    <property type="entry name" value="UNCHARACTERIZED YIBQ-RELATED"/>
    <property type="match status" value="1"/>
</dbReference>
<dbReference type="GO" id="GO:0005975">
    <property type="term" value="P:carbohydrate metabolic process"/>
    <property type="evidence" value="ECO:0007669"/>
    <property type="project" value="InterPro"/>
</dbReference>
<gene>
    <name evidence="1" type="ORF">NOG11_02300</name>
</gene>
<sequence>MAIMGTASAQLRGDVPMRLEAKPDDRPVIAIVIDDLGLGRAKFEAVNALPFPVTLAFLPYGEEAQAMLDDTSPRHEAMLHMPMEPTVRLHDAGPSVVMTGSANEVRRGVRRNLAMLTGYRGVNNHTGSKLTADRSAMRTVLQTLASQDLYFLDTRTTPRSVSADLASETGAVVLQANRFLDGGMGKLGAGHVRRQLEALEAEATRDGAAIGVGHPYPETLAVLKEWAEGAQGRFRLVTTGELASELRKTGAGV</sequence>
<keyword evidence="2" id="KW-1185">Reference proteome</keyword>
<evidence type="ECO:0000313" key="2">
    <source>
        <dbReference type="Proteomes" id="UP001142610"/>
    </source>
</evidence>
<accession>A0A9X2L8M1</accession>
<dbReference type="InterPro" id="IPR011330">
    <property type="entry name" value="Glyco_hydro/deAcase_b/a-brl"/>
</dbReference>
<dbReference type="PANTHER" id="PTHR30105:SF2">
    <property type="entry name" value="DIVERGENT POLYSACCHARIDE DEACETYLASE SUPERFAMILY"/>
    <property type="match status" value="1"/>
</dbReference>
<comment type="caution">
    <text evidence="1">The sequence shown here is derived from an EMBL/GenBank/DDBJ whole genome shotgun (WGS) entry which is preliminary data.</text>
</comment>
<evidence type="ECO:0000313" key="1">
    <source>
        <dbReference type="EMBL" id="MCQ8184207.1"/>
    </source>
</evidence>
<dbReference type="AlphaFoldDB" id="A0A9X2L8M1"/>
<dbReference type="CDD" id="cd10936">
    <property type="entry name" value="CE4_DAC2"/>
    <property type="match status" value="1"/>
</dbReference>